<keyword evidence="2" id="KW-1185">Reference proteome</keyword>
<proteinExistence type="predicted"/>
<name>A0ABR6AVV8_9HYPH</name>
<evidence type="ECO:0000313" key="2">
    <source>
        <dbReference type="Proteomes" id="UP000578622"/>
    </source>
</evidence>
<comment type="caution">
    <text evidence="1">The sequence shown here is derived from an EMBL/GenBank/DDBJ whole genome shotgun (WGS) entry which is preliminary data.</text>
</comment>
<evidence type="ECO:0000313" key="1">
    <source>
        <dbReference type="EMBL" id="MBA8853599.1"/>
    </source>
</evidence>
<organism evidence="1 2">
    <name type="scientific">Brucella intermedia</name>
    <dbReference type="NCBI Taxonomy" id="94625"/>
    <lineage>
        <taxon>Bacteria</taxon>
        <taxon>Pseudomonadati</taxon>
        <taxon>Pseudomonadota</taxon>
        <taxon>Alphaproteobacteria</taxon>
        <taxon>Hyphomicrobiales</taxon>
        <taxon>Brucellaceae</taxon>
        <taxon>Brucella/Ochrobactrum group</taxon>
        <taxon>Brucella</taxon>
    </lineage>
</organism>
<accession>A0ABR6AVV8</accession>
<dbReference type="RefSeq" id="WP_151659653.1">
    <property type="nucleotide sequence ID" value="NZ_CADEAP010000010.1"/>
</dbReference>
<reference evidence="1 2" key="1">
    <citation type="submission" date="2020-07" db="EMBL/GenBank/DDBJ databases">
        <title>Genomic Encyclopedia of Type Strains, Phase IV (KMG-V): Genome sequencing to study the core and pangenomes of soil and plant-associated prokaryotes.</title>
        <authorList>
            <person name="Whitman W."/>
        </authorList>
    </citation>
    <scope>NUCLEOTIDE SEQUENCE [LARGE SCALE GENOMIC DNA]</scope>
    <source>
        <strain evidence="1 2">RH4WT92</strain>
    </source>
</reference>
<dbReference type="EMBL" id="JACGXG010000013">
    <property type="protein sequence ID" value="MBA8853599.1"/>
    <property type="molecule type" value="Genomic_DNA"/>
</dbReference>
<dbReference type="Proteomes" id="UP000578622">
    <property type="component" value="Unassembled WGS sequence"/>
</dbReference>
<gene>
    <name evidence="1" type="ORF">FHW20_004582</name>
</gene>
<sequence length="102" mass="11635">MDENESSRMIFAELIYPGSYADFHPELVAFVAQHFTRVRSGLQGDSHISIMDDGQEVMIDTFSAMKHQIKSRTAGPHVQMVIDVLQLKYQVRLYDEPVSEFG</sequence>
<protein>
    <submittedName>
        <fullName evidence="1">Uncharacterized protein</fullName>
    </submittedName>
</protein>